<keyword evidence="11" id="KW-0175">Coiled coil</keyword>
<keyword evidence="7 9" id="KW-0413">Isomerase</keyword>
<evidence type="ECO:0000313" key="14">
    <source>
        <dbReference type="EMBL" id="QQB15068.1"/>
    </source>
</evidence>
<evidence type="ECO:0000256" key="2">
    <source>
        <dbReference type="ARBA" id="ARBA00008263"/>
    </source>
</evidence>
<evidence type="ECO:0000256" key="12">
    <source>
        <dbReference type="SAM" id="MobiDB-lite"/>
    </source>
</evidence>
<dbReference type="FunFam" id="2.120.10.90:FF:000005">
    <property type="entry name" value="DNA topoisomerase 4 subunit A"/>
    <property type="match status" value="1"/>
</dbReference>
<dbReference type="InterPro" id="IPR005743">
    <property type="entry name" value="GyrA"/>
</dbReference>
<feature type="short sequence motif" description="GyrA-box" evidence="9">
    <location>
        <begin position="536"/>
        <end position="542"/>
    </location>
</feature>
<dbReference type="GO" id="GO:0034335">
    <property type="term" value="F:DNA negative supercoiling activity"/>
    <property type="evidence" value="ECO:0007669"/>
    <property type="project" value="UniProtKB-ARBA"/>
</dbReference>
<feature type="coiled-coil region" evidence="11">
    <location>
        <begin position="434"/>
        <end position="469"/>
    </location>
</feature>
<dbReference type="GO" id="GO:0003677">
    <property type="term" value="F:DNA binding"/>
    <property type="evidence" value="ECO:0007669"/>
    <property type="project" value="UniProtKB-UniRule"/>
</dbReference>
<dbReference type="PANTHER" id="PTHR43493">
    <property type="entry name" value="DNA GYRASE/TOPOISOMERASE SUBUNIT A"/>
    <property type="match status" value="1"/>
</dbReference>
<comment type="subunit">
    <text evidence="9">Heterotetramer, composed of two GyrA and two GyrB chains. In the heterotetramer, GyrA contains the active site tyrosine that forms a transient covalent intermediate with DNA, while GyrB binds cofactors and catalyzes ATP hydrolysis.</text>
</comment>
<evidence type="ECO:0000256" key="6">
    <source>
        <dbReference type="ARBA" id="ARBA00023125"/>
    </source>
</evidence>
<dbReference type="PANTHER" id="PTHR43493:SF5">
    <property type="entry name" value="DNA GYRASE SUBUNIT A, CHLOROPLASTIC_MITOCHONDRIAL"/>
    <property type="match status" value="1"/>
</dbReference>
<dbReference type="GO" id="GO:0009330">
    <property type="term" value="C:DNA topoisomerase type II (double strand cut, ATP-hydrolyzing) complex"/>
    <property type="evidence" value="ECO:0007669"/>
    <property type="project" value="TreeGrafter"/>
</dbReference>
<dbReference type="InterPro" id="IPR050220">
    <property type="entry name" value="Type_II_DNA_Topoisomerases"/>
</dbReference>
<evidence type="ECO:0000256" key="8">
    <source>
        <dbReference type="ARBA" id="ARBA00063644"/>
    </source>
</evidence>
<dbReference type="SUPFAM" id="SSF56719">
    <property type="entry name" value="Type II DNA topoisomerase"/>
    <property type="match status" value="1"/>
</dbReference>
<dbReference type="InterPro" id="IPR006691">
    <property type="entry name" value="GyrA/parC_rep"/>
</dbReference>
<evidence type="ECO:0000256" key="9">
    <source>
        <dbReference type="HAMAP-Rule" id="MF_01897"/>
    </source>
</evidence>
<evidence type="ECO:0000256" key="3">
    <source>
        <dbReference type="ARBA" id="ARBA00022741"/>
    </source>
</evidence>
<gene>
    <name evidence="9 14" type="primary">gyrA</name>
    <name evidence="14" type="ORF">I6H47_03635</name>
</gene>
<dbReference type="RefSeq" id="WP_198500093.1">
    <property type="nucleotide sequence ID" value="NZ_CP065989.1"/>
</dbReference>
<reference evidence="14 15" key="1">
    <citation type="submission" date="2020-12" db="EMBL/GenBank/DDBJ databases">
        <title>FDA dAtabase for Regulatory Grade micrObial Sequences (FDA-ARGOS): Supporting development and validation of Infectious Disease Dx tests.</title>
        <authorList>
            <person name="Sproer C."/>
            <person name="Gronow S."/>
            <person name="Severitt S."/>
            <person name="Schroder I."/>
            <person name="Tallon L."/>
            <person name="Sadzewicz L."/>
            <person name="Zhao X."/>
            <person name="Boylan J."/>
            <person name="Ott S."/>
            <person name="Bowen H."/>
            <person name="Vavikolanu K."/>
            <person name="Mehta A."/>
            <person name="Aluvathingal J."/>
            <person name="Nadendla S."/>
            <person name="Lowell S."/>
            <person name="Myers T."/>
            <person name="Yan Y."/>
            <person name="Sichtig H."/>
        </authorList>
    </citation>
    <scope>NUCLEOTIDE SEQUENCE [LARGE SCALE GENOMIC DNA]</scope>
    <source>
        <strain evidence="14 15">FDAARGOS_990</strain>
    </source>
</reference>
<evidence type="ECO:0000256" key="1">
    <source>
        <dbReference type="ARBA" id="ARBA00000185"/>
    </source>
</evidence>
<feature type="active site" description="O-(5'-phospho-DNA)-tyrosine intermediate" evidence="9 10">
    <location>
        <position position="128"/>
    </location>
</feature>
<proteinExistence type="inferred from homology"/>
<dbReference type="GO" id="GO:0005524">
    <property type="term" value="F:ATP binding"/>
    <property type="evidence" value="ECO:0007669"/>
    <property type="project" value="UniProtKB-UniRule"/>
</dbReference>
<dbReference type="GO" id="GO:0006261">
    <property type="term" value="P:DNA-templated DNA replication"/>
    <property type="evidence" value="ECO:0007669"/>
    <property type="project" value="UniProtKB-UniRule"/>
</dbReference>
<comment type="function">
    <text evidence="9">A type II topoisomerase that negatively supercoils closed circular double-stranded (ds) DNA in an ATP-dependent manner to modulate DNA topology and maintain chromosomes in an underwound state. Negative supercoiling favors strand separation, and DNA replication, transcription, recombination and repair, all of which involve strand separation. Also able to catalyze the interconversion of other topological isomers of dsDNA rings, including catenanes and knotted rings. Type II topoisomerases break and join 2 DNA strands simultaneously in an ATP-dependent manner.</text>
</comment>
<dbReference type="FunFam" id="3.30.1360.40:FF:000002">
    <property type="entry name" value="DNA gyrase subunit A"/>
    <property type="match status" value="1"/>
</dbReference>
<keyword evidence="5 9" id="KW-0799">Topoisomerase</keyword>
<dbReference type="NCBIfam" id="NF004043">
    <property type="entry name" value="PRK05560.1"/>
    <property type="match status" value="1"/>
</dbReference>
<dbReference type="NCBIfam" id="NF004044">
    <property type="entry name" value="PRK05561.1"/>
    <property type="match status" value="1"/>
</dbReference>
<dbReference type="NCBIfam" id="TIGR01063">
    <property type="entry name" value="gyrA"/>
    <property type="match status" value="1"/>
</dbReference>
<sequence length="883" mass="97008">MADDFETPTEINRVEQVDLNLEMQKSYLDYAMSVIVGRALPDVSDGLKPVHRRVLYAMYDGGYRPDRNFSKCARVVGDVMGQYHPHGDSAIYDALVRLVQPWTMRYPLIAGQGNFGSPGDDGAAAPRYTECKLAPLAMEMVRDIDEDTVDFQPNYDGRSLEPVVLPSRFPNLLANGSAGIAVGMATNIPPHNLRELAAGAQWLLSHPEATKEEALEALLGIVKGPDFPLGATILGHKGIEDAYRTGRGSITQRAVVEVEEIQGRTCLVVTELPYMVNPDTLAAKIASYVKDGKVAGIADLRDESSGRTGQRLVIVLKRDAVAKVVLNNLYKHTSLQENFSANMLALVDNVPRTLSLDSFLRLWVKHQIEVIVRRTKFRLRKAEERAHILRGYLKALDALDEVIALIRRSPSSDEARTGLMELLEVDELQANAILDLQLRRLAALERLKIQEESEKIEALIAEYNHILETPARQREIVSEELDEVVDRFGDDRRTKILAGFDGDVSMEDLIPEEEVVVTITRGGYAKRTQSTLYRAQHRGGKGIKGAQLRGDDVVEQFFVTSTHNWLLFFTNTGRVYRAKAYEIPEGSRDSKGQHVANLLALQPGETIAKVLSIRDYDEAEFLVLATKSGVVKKTRLSEYDSNRTGGVIAINLREYKGEPDELVSARIVGSEDHLLMISRKGMSIRFAADDDSIRPLGRVTGGVTGMKFKDDDELLTMDVVQPGTYVFVVTEGGYAKRTPVDEYRVQGRGGLGIRVAKITEQRGDLVGGLIVDEGEEVLVVMERGKVVRSNIDEVPAKGRNTMGVVFAKPGKNDRIIAVTRGPETAVEDEDDAEVPALEGAAPQAAAPETEGAQPEGAATDSADTAGAEPEGLDPETGSEDVEE</sequence>
<dbReference type="Gene3D" id="2.120.10.90">
    <property type="entry name" value="DNA gyrase/topoisomerase IV, subunit A, C-terminal"/>
    <property type="match status" value="1"/>
</dbReference>
<dbReference type="GO" id="GO:0005737">
    <property type="term" value="C:cytoplasm"/>
    <property type="evidence" value="ECO:0007669"/>
    <property type="project" value="UniProtKB-SubCell"/>
</dbReference>
<keyword evidence="9" id="KW-0963">Cytoplasm</keyword>
<comment type="miscellaneous">
    <text evidence="9">Few gyrases are as efficient as E.coli at forming negative supercoils. Not all organisms have 2 type II topoisomerases; in organisms with a single type II topoisomerase this enzyme also has to decatenate newly replicated chromosomes.</text>
</comment>
<dbReference type="PROSITE" id="PS52040">
    <property type="entry name" value="TOPO_IIA"/>
    <property type="match status" value="1"/>
</dbReference>
<dbReference type="GO" id="GO:0006265">
    <property type="term" value="P:DNA topological change"/>
    <property type="evidence" value="ECO:0007669"/>
    <property type="project" value="UniProtKB-UniRule"/>
</dbReference>
<dbReference type="Pfam" id="PF03989">
    <property type="entry name" value="DNA_gyraseA_C"/>
    <property type="match status" value="6"/>
</dbReference>
<evidence type="ECO:0000256" key="7">
    <source>
        <dbReference type="ARBA" id="ARBA00023235"/>
    </source>
</evidence>
<evidence type="ECO:0000256" key="4">
    <source>
        <dbReference type="ARBA" id="ARBA00022840"/>
    </source>
</evidence>
<dbReference type="InterPro" id="IPR002205">
    <property type="entry name" value="Topo_IIA_dom_A"/>
</dbReference>
<feature type="domain" description="Topo IIA-type catalytic" evidence="13">
    <location>
        <begin position="40"/>
        <end position="509"/>
    </location>
</feature>
<evidence type="ECO:0000256" key="5">
    <source>
        <dbReference type="ARBA" id="ARBA00023029"/>
    </source>
</evidence>
<dbReference type="CDD" id="cd00187">
    <property type="entry name" value="TOP4c"/>
    <property type="match status" value="1"/>
</dbReference>
<dbReference type="SMART" id="SM00434">
    <property type="entry name" value="TOP4c"/>
    <property type="match status" value="1"/>
</dbReference>
<keyword evidence="6 9" id="KW-0238">DNA-binding</keyword>
<comment type="catalytic activity">
    <reaction evidence="1 9 10">
        <text>ATP-dependent breakage, passage and rejoining of double-stranded DNA.</text>
        <dbReference type="EC" id="5.6.2.2"/>
    </reaction>
</comment>
<dbReference type="InterPro" id="IPR035516">
    <property type="entry name" value="Gyrase/topoIV_suA_C"/>
</dbReference>
<name>A0A7T4DJP5_9MICO</name>
<evidence type="ECO:0000313" key="15">
    <source>
        <dbReference type="Proteomes" id="UP000595374"/>
    </source>
</evidence>
<dbReference type="InterPro" id="IPR013760">
    <property type="entry name" value="Topo_IIA-like_dom_sf"/>
</dbReference>
<keyword evidence="4 9" id="KW-0067">ATP-binding</keyword>
<dbReference type="Pfam" id="PF00521">
    <property type="entry name" value="DNA_topoisoIV"/>
    <property type="match status" value="1"/>
</dbReference>
<dbReference type="AlphaFoldDB" id="A0A7T4DJP5"/>
<dbReference type="Gene3D" id="3.30.1360.40">
    <property type="match status" value="1"/>
</dbReference>
<feature type="region of interest" description="Disordered" evidence="12">
    <location>
        <begin position="821"/>
        <end position="883"/>
    </location>
</feature>
<keyword evidence="3 9" id="KW-0547">Nucleotide-binding</keyword>
<dbReference type="SUPFAM" id="SSF101904">
    <property type="entry name" value="GyrA/ParC C-terminal domain-like"/>
    <property type="match status" value="1"/>
</dbReference>
<dbReference type="GO" id="GO:0005694">
    <property type="term" value="C:chromosome"/>
    <property type="evidence" value="ECO:0007669"/>
    <property type="project" value="InterPro"/>
</dbReference>
<organism evidence="14 15">
    <name type="scientific">Brevibacterium casei</name>
    <dbReference type="NCBI Taxonomy" id="33889"/>
    <lineage>
        <taxon>Bacteria</taxon>
        <taxon>Bacillati</taxon>
        <taxon>Actinomycetota</taxon>
        <taxon>Actinomycetes</taxon>
        <taxon>Micrococcales</taxon>
        <taxon>Brevibacteriaceae</taxon>
        <taxon>Brevibacterium</taxon>
    </lineage>
</organism>
<protein>
    <recommendedName>
        <fullName evidence="9">DNA gyrase subunit A</fullName>
        <ecNumber evidence="9">5.6.2.2</ecNumber>
    </recommendedName>
</protein>
<dbReference type="InterPro" id="IPR013758">
    <property type="entry name" value="Topo_IIA_A/C_ab"/>
</dbReference>
<dbReference type="InterPro" id="IPR013757">
    <property type="entry name" value="Topo_IIA_A_a_sf"/>
</dbReference>
<dbReference type="HAMAP" id="MF_01897">
    <property type="entry name" value="GyrA"/>
    <property type="match status" value="1"/>
</dbReference>
<dbReference type="Gene3D" id="3.90.199.10">
    <property type="entry name" value="Topoisomerase II, domain 5"/>
    <property type="match status" value="1"/>
</dbReference>
<evidence type="ECO:0000256" key="11">
    <source>
        <dbReference type="SAM" id="Coils"/>
    </source>
</evidence>
<accession>A0A7T4DJP5</accession>
<evidence type="ECO:0000256" key="10">
    <source>
        <dbReference type="PROSITE-ProRule" id="PRU01384"/>
    </source>
</evidence>
<comment type="similarity">
    <text evidence="2 9">Belongs to the type II topoisomerase GyrA/ParC subunit family.</text>
</comment>
<dbReference type="EMBL" id="CP065989">
    <property type="protein sequence ID" value="QQB15068.1"/>
    <property type="molecule type" value="Genomic_DNA"/>
</dbReference>
<feature type="compositionally biased region" description="Acidic residues" evidence="12">
    <location>
        <begin position="870"/>
        <end position="883"/>
    </location>
</feature>
<dbReference type="FunFam" id="1.10.268.10:FF:000001">
    <property type="entry name" value="DNA gyrase subunit A"/>
    <property type="match status" value="1"/>
</dbReference>
<comment type="subcellular location">
    <subcellularLocation>
        <location evidence="9">Cytoplasm</location>
    </subcellularLocation>
</comment>
<comment type="subunit">
    <text evidence="8">Heterotetramer composed of ParC and ParE.</text>
</comment>
<dbReference type="EC" id="5.6.2.2" evidence="9"/>
<dbReference type="Proteomes" id="UP000595374">
    <property type="component" value="Chromosome"/>
</dbReference>
<dbReference type="Gene3D" id="1.10.268.10">
    <property type="entry name" value="Topoisomerase, domain 3"/>
    <property type="match status" value="1"/>
</dbReference>
<feature type="compositionally biased region" description="Low complexity" evidence="12">
    <location>
        <begin position="834"/>
        <end position="868"/>
    </location>
</feature>
<evidence type="ECO:0000259" key="13">
    <source>
        <dbReference type="PROSITE" id="PS52040"/>
    </source>
</evidence>